<dbReference type="GO" id="GO:0009103">
    <property type="term" value="P:lipopolysaccharide biosynthetic process"/>
    <property type="evidence" value="ECO:0007669"/>
    <property type="project" value="UniProtKB-ARBA"/>
</dbReference>
<feature type="transmembrane region" description="Helical" evidence="8">
    <location>
        <begin position="205"/>
        <end position="221"/>
    </location>
</feature>
<dbReference type="PANTHER" id="PTHR33908">
    <property type="entry name" value="MANNOSYLTRANSFERASE YKCB-RELATED"/>
    <property type="match status" value="1"/>
</dbReference>
<evidence type="ECO:0008006" key="11">
    <source>
        <dbReference type="Google" id="ProtNLM"/>
    </source>
</evidence>
<keyword evidence="4" id="KW-0808">Transferase</keyword>
<dbReference type="STRING" id="742726.HMPREF9448_01909"/>
<evidence type="ECO:0000313" key="9">
    <source>
        <dbReference type="EMBL" id="EJZ63260.1"/>
    </source>
</evidence>
<keyword evidence="10" id="KW-1185">Reference proteome</keyword>
<evidence type="ECO:0000256" key="5">
    <source>
        <dbReference type="ARBA" id="ARBA00022692"/>
    </source>
</evidence>
<feature type="transmembrane region" description="Helical" evidence="8">
    <location>
        <begin position="340"/>
        <end position="359"/>
    </location>
</feature>
<keyword evidence="2" id="KW-1003">Cell membrane</keyword>
<feature type="transmembrane region" description="Helical" evidence="8">
    <location>
        <begin position="84"/>
        <end position="107"/>
    </location>
</feature>
<comment type="subcellular location">
    <subcellularLocation>
        <location evidence="1">Cell membrane</location>
        <topology evidence="1">Multi-pass membrane protein</topology>
    </subcellularLocation>
</comment>
<keyword evidence="7 8" id="KW-0472">Membrane</keyword>
<feature type="transmembrane region" description="Helical" evidence="8">
    <location>
        <begin position="291"/>
        <end position="309"/>
    </location>
</feature>
<keyword evidence="3" id="KW-0328">Glycosyltransferase</keyword>
<evidence type="ECO:0000256" key="2">
    <source>
        <dbReference type="ARBA" id="ARBA00022475"/>
    </source>
</evidence>
<evidence type="ECO:0000256" key="6">
    <source>
        <dbReference type="ARBA" id="ARBA00022989"/>
    </source>
</evidence>
<dbReference type="RefSeq" id="WP_008862318.1">
    <property type="nucleotide sequence ID" value="NZ_CAXSNY010000007.1"/>
</dbReference>
<dbReference type="EMBL" id="ADLE01000014">
    <property type="protein sequence ID" value="EJZ63260.1"/>
    <property type="molecule type" value="Genomic_DNA"/>
</dbReference>
<evidence type="ECO:0000256" key="4">
    <source>
        <dbReference type="ARBA" id="ARBA00022679"/>
    </source>
</evidence>
<dbReference type="GO" id="GO:0016763">
    <property type="term" value="F:pentosyltransferase activity"/>
    <property type="evidence" value="ECO:0007669"/>
    <property type="project" value="TreeGrafter"/>
</dbReference>
<evidence type="ECO:0000256" key="3">
    <source>
        <dbReference type="ARBA" id="ARBA00022676"/>
    </source>
</evidence>
<keyword evidence="5 8" id="KW-0812">Transmembrane</keyword>
<dbReference type="GO" id="GO:0005886">
    <property type="term" value="C:plasma membrane"/>
    <property type="evidence" value="ECO:0007669"/>
    <property type="project" value="UniProtKB-SubCell"/>
</dbReference>
<accession>K0XH97</accession>
<dbReference type="AlphaFoldDB" id="K0XH97"/>
<feature type="transmembrane region" description="Helical" evidence="8">
    <location>
        <begin position="371"/>
        <end position="389"/>
    </location>
</feature>
<organism evidence="9 10">
    <name type="scientific">Barnesiella intestinihominis YIT 11860</name>
    <dbReference type="NCBI Taxonomy" id="742726"/>
    <lineage>
        <taxon>Bacteria</taxon>
        <taxon>Pseudomonadati</taxon>
        <taxon>Bacteroidota</taxon>
        <taxon>Bacteroidia</taxon>
        <taxon>Bacteroidales</taxon>
        <taxon>Barnesiellaceae</taxon>
        <taxon>Barnesiella</taxon>
    </lineage>
</organism>
<reference evidence="9 10" key="1">
    <citation type="submission" date="2012-08" db="EMBL/GenBank/DDBJ databases">
        <title>The Genome Sequence of Barnesiella intestinihominis YIT 11860.</title>
        <authorList>
            <consortium name="The Broad Institute Genome Sequencing Platform"/>
            <person name="Earl A."/>
            <person name="Ward D."/>
            <person name="Feldgarden M."/>
            <person name="Gevers D."/>
            <person name="Morotomi M."/>
            <person name="Walker B."/>
            <person name="Young S.K."/>
            <person name="Zeng Q."/>
            <person name="Gargeya S."/>
            <person name="Fitzgerald M."/>
            <person name="Haas B."/>
            <person name="Abouelleil A."/>
            <person name="Alvarado L."/>
            <person name="Arachchi H.M."/>
            <person name="Berlin A.M."/>
            <person name="Chapman S.B."/>
            <person name="Goldberg J."/>
            <person name="Griggs A."/>
            <person name="Gujja S."/>
            <person name="Hansen M."/>
            <person name="Howarth C."/>
            <person name="Imamovic A."/>
            <person name="Larimer J."/>
            <person name="McCowen C."/>
            <person name="Montmayeur A."/>
            <person name="Murphy C."/>
            <person name="Neiman D."/>
            <person name="Pearson M."/>
            <person name="Priest M."/>
            <person name="Roberts A."/>
            <person name="Saif S."/>
            <person name="Shea T."/>
            <person name="Sisk P."/>
            <person name="Sykes S."/>
            <person name="Wortman J."/>
            <person name="Nusbaum C."/>
            <person name="Birren B."/>
        </authorList>
    </citation>
    <scope>NUCLEOTIDE SEQUENCE [LARGE SCALE GENOMIC DNA]</scope>
    <source>
        <strain evidence="9 10">YIT 11860</strain>
    </source>
</reference>
<feature type="transmembrane region" description="Helical" evidence="8">
    <location>
        <begin position="136"/>
        <end position="156"/>
    </location>
</feature>
<proteinExistence type="predicted"/>
<evidence type="ECO:0000256" key="1">
    <source>
        <dbReference type="ARBA" id="ARBA00004651"/>
    </source>
</evidence>
<name>K0XH97_9BACT</name>
<dbReference type="eggNOG" id="ENOG502ZCB2">
    <property type="taxonomic scope" value="Bacteria"/>
</dbReference>
<evidence type="ECO:0000313" key="10">
    <source>
        <dbReference type="Proteomes" id="UP000006044"/>
    </source>
</evidence>
<dbReference type="Proteomes" id="UP000006044">
    <property type="component" value="Unassembled WGS sequence"/>
</dbReference>
<evidence type="ECO:0000256" key="8">
    <source>
        <dbReference type="SAM" id="Phobius"/>
    </source>
</evidence>
<gene>
    <name evidence="9" type="ORF">HMPREF9448_01909</name>
</gene>
<feature type="transmembrane region" description="Helical" evidence="8">
    <location>
        <begin position="316"/>
        <end position="334"/>
    </location>
</feature>
<evidence type="ECO:0000256" key="7">
    <source>
        <dbReference type="ARBA" id="ARBA00023136"/>
    </source>
</evidence>
<dbReference type="GeneID" id="77849133"/>
<sequence length="527" mass="59614">MKIQKNRAIYIGLLIIVWACAYVYIFNEKIDINGDNCRYYTFASSLASGQGYADISAPTPHPTNAFPPGYPLLMTPLRFFTDSIIAQKILNGLFLLGGALLLFFFMIKRKIPESLALVGACAAILSDRVLHFSTMMMSEMSCFFVSTAAIFLLANMKKEKPFYKDLSFYGMLVMVILCYHIRTQGVALFAAVVLFFLCTKKWKEAASTVAGFIIGCLPWIWRNKSLGIGQSRYFESIAQVNPWRPEDGSLDLSGIIDRFFETLGMLVSKALPNSVIPYFKVNYSAEVSAGFFMWIIAILLIFLIIRGFWAFGKYRWVLIGYTVFTFGLVSIFSTPSENRYITTLIPFMNMGLLVGIYAVATDTIHRFKLKYTFSPWVLSLLLLTGIGNIQELHAMNKMPFPPAYQNFFRLGLVLKEHVSPETVVASRKGELLYMFSGTRVAGYAYSQDDRAVIQKMLDDGVEYVILDQLGYSSTPRYLYPAIQKNDDLFFVASHVPNPDTYLLKFDREAAKKKLSQSQRQDGKNTLP</sequence>
<dbReference type="InterPro" id="IPR050297">
    <property type="entry name" value="LipidA_mod_glycosyltrf_83"/>
</dbReference>
<comment type="caution">
    <text evidence="9">The sequence shown here is derived from an EMBL/GenBank/DDBJ whole genome shotgun (WGS) entry which is preliminary data.</text>
</comment>
<feature type="transmembrane region" description="Helical" evidence="8">
    <location>
        <begin position="7"/>
        <end position="26"/>
    </location>
</feature>
<feature type="transmembrane region" description="Helical" evidence="8">
    <location>
        <begin position="168"/>
        <end position="198"/>
    </location>
</feature>
<protein>
    <recommendedName>
        <fullName evidence="11">Glycosyltransferase RgtA/B/C/D-like domain-containing protein</fullName>
    </recommendedName>
</protein>
<keyword evidence="6 8" id="KW-1133">Transmembrane helix</keyword>
<dbReference type="PANTHER" id="PTHR33908:SF11">
    <property type="entry name" value="MEMBRANE PROTEIN"/>
    <property type="match status" value="1"/>
</dbReference>
<dbReference type="OrthoDB" id="1097666at2"/>
<dbReference type="HOGENOM" id="CLU_470767_0_0_10"/>